<feature type="transmembrane region" description="Helical" evidence="7">
    <location>
        <begin position="117"/>
        <end position="138"/>
    </location>
</feature>
<sequence length="433" mass="46369">MESRTKFRSQIADVTIGVKVADMLDSRVVETTPPASRKIKLSLMGPAFIAAIGYIDPGNFATNIQAGASYGYKLLWVVVWANFMAMLIQLLSAKLGIATGKNLAEHIRDRFPRPAVWAYWVQAEIIAMATDLAEFIGAAIGFKLLLGCTLLEGAVLTGIATFLILTLQRRGQKPLELVIGGLLLFVAAAYIVELVFSQPSIAQLAHGMLVPDLPTHEAVFLAAGVLGATIMPHVIYLHSSLTQTSSSKGTKAERYSSTKLDVAIAMTIAGFVNLAMMATAAAAFHFSGHSGIAELDQAYLTLKPLLGHAAATIFGLSLVAAGLSSTVVGTLAGQVVMQGFVRFYIPLWVRRVVTMLPSFIVIMAGLDATRILLLSQVLLSFGIALALVPLLRFTGNKELMGEMVNGRYVQNAGRVIVVIVVGLNFYLLASMLF</sequence>
<evidence type="ECO:0000256" key="4">
    <source>
        <dbReference type="ARBA" id="ARBA00022847"/>
    </source>
</evidence>
<evidence type="ECO:0000256" key="7">
    <source>
        <dbReference type="HAMAP-Rule" id="MF_00221"/>
    </source>
</evidence>
<evidence type="ECO:0000313" key="9">
    <source>
        <dbReference type="Proteomes" id="UP000005959"/>
    </source>
</evidence>
<feature type="transmembrane region" description="Helical" evidence="7">
    <location>
        <begin position="144"/>
        <end position="165"/>
    </location>
</feature>
<evidence type="ECO:0000256" key="5">
    <source>
        <dbReference type="ARBA" id="ARBA00022989"/>
    </source>
</evidence>
<evidence type="ECO:0000256" key="2">
    <source>
        <dbReference type="ARBA" id="ARBA00022448"/>
    </source>
</evidence>
<evidence type="ECO:0000256" key="1">
    <source>
        <dbReference type="ARBA" id="ARBA00004141"/>
    </source>
</evidence>
<keyword evidence="7" id="KW-1003">Cell membrane</keyword>
<dbReference type="NCBIfam" id="NF037982">
    <property type="entry name" value="Nramp_1"/>
    <property type="match status" value="1"/>
</dbReference>
<dbReference type="EMBL" id="AGCI01000100">
    <property type="protein sequence ID" value="EHM38755.1"/>
    <property type="molecule type" value="Genomic_DNA"/>
</dbReference>
<dbReference type="Proteomes" id="UP000005959">
    <property type="component" value="Unassembled WGS sequence"/>
</dbReference>
<dbReference type="GO" id="GO:0046872">
    <property type="term" value="F:metal ion binding"/>
    <property type="evidence" value="ECO:0007669"/>
    <property type="project" value="UniProtKB-UniRule"/>
</dbReference>
<dbReference type="AlphaFoldDB" id="G9YCE2"/>
<dbReference type="GO" id="GO:0005384">
    <property type="term" value="F:manganese ion transmembrane transporter activity"/>
    <property type="evidence" value="ECO:0007669"/>
    <property type="project" value="TreeGrafter"/>
</dbReference>
<keyword evidence="4 7" id="KW-0769">Symport</keyword>
<dbReference type="InterPro" id="IPR001046">
    <property type="entry name" value="NRAMP_fam"/>
</dbReference>
<dbReference type="HAMAP" id="MF_00221">
    <property type="entry name" value="NRAMP"/>
    <property type="match status" value="1"/>
</dbReference>
<comment type="caution">
    <text evidence="8">The sequence shown here is derived from an EMBL/GenBank/DDBJ whole genome shotgun (WGS) entry which is preliminary data.</text>
</comment>
<dbReference type="GO" id="GO:0015293">
    <property type="term" value="F:symporter activity"/>
    <property type="evidence" value="ECO:0007669"/>
    <property type="project" value="UniProtKB-UniRule"/>
</dbReference>
<comment type="subcellular location">
    <subcellularLocation>
        <location evidence="7">Cell membrane</location>
        <topology evidence="7">Multi-pass membrane protein</topology>
    </subcellularLocation>
    <subcellularLocation>
        <location evidence="1">Membrane</location>
        <topology evidence="1">Multi-pass membrane protein</topology>
    </subcellularLocation>
</comment>
<feature type="transmembrane region" description="Helical" evidence="7">
    <location>
        <begin position="343"/>
        <end position="365"/>
    </location>
</feature>
<feature type="transmembrane region" description="Helical" evidence="7">
    <location>
        <begin position="412"/>
        <end position="432"/>
    </location>
</feature>
<keyword evidence="5 7" id="KW-1133">Transmembrane helix</keyword>
<feature type="transmembrane region" description="Helical" evidence="7">
    <location>
        <begin position="371"/>
        <end position="391"/>
    </location>
</feature>
<proteinExistence type="inferred from homology"/>
<dbReference type="GO" id="GO:0015086">
    <property type="term" value="F:cadmium ion transmembrane transporter activity"/>
    <property type="evidence" value="ECO:0007669"/>
    <property type="project" value="TreeGrafter"/>
</dbReference>
<feature type="transmembrane region" description="Helical" evidence="7">
    <location>
        <begin position="260"/>
        <end position="286"/>
    </location>
</feature>
<dbReference type="NCBIfam" id="TIGR01197">
    <property type="entry name" value="nramp"/>
    <property type="match status" value="1"/>
</dbReference>
<dbReference type="GO" id="GO:0005886">
    <property type="term" value="C:plasma membrane"/>
    <property type="evidence" value="ECO:0007669"/>
    <property type="project" value="UniProtKB-SubCell"/>
</dbReference>
<dbReference type="GO" id="GO:0034755">
    <property type="term" value="P:iron ion transmembrane transport"/>
    <property type="evidence" value="ECO:0007669"/>
    <property type="project" value="TreeGrafter"/>
</dbReference>
<feature type="transmembrane region" description="Helical" evidence="7">
    <location>
        <begin position="75"/>
        <end position="97"/>
    </location>
</feature>
<dbReference type="HOGENOM" id="CLU_020088_2_0_6"/>
<evidence type="ECO:0000256" key="6">
    <source>
        <dbReference type="ARBA" id="ARBA00023136"/>
    </source>
</evidence>
<keyword evidence="7" id="KW-0406">Ion transport</keyword>
<dbReference type="PANTHER" id="PTHR11706">
    <property type="entry name" value="SOLUTE CARRIER PROTEIN FAMILY 11 MEMBER"/>
    <property type="match status" value="1"/>
</dbReference>
<evidence type="ECO:0000313" key="8">
    <source>
        <dbReference type="EMBL" id="EHM38755.1"/>
    </source>
</evidence>
<dbReference type="PATRIC" id="fig|1002364.3.peg.3845"/>
<dbReference type="PANTHER" id="PTHR11706:SF33">
    <property type="entry name" value="NATURAL RESISTANCE-ASSOCIATED MACROPHAGE PROTEIN 2"/>
    <property type="match status" value="1"/>
</dbReference>
<feature type="transmembrane region" description="Helical" evidence="7">
    <location>
        <begin position="306"/>
        <end position="331"/>
    </location>
</feature>
<comment type="similarity">
    <text evidence="7">Belongs to the NRAMP family.</text>
</comment>
<protein>
    <recommendedName>
        <fullName evidence="7">Divalent metal cation transporter MntH</fullName>
    </recommendedName>
</protein>
<name>G9YCE2_HAFAL</name>
<comment type="function">
    <text evidence="7">H(+)-stimulated, divalent metal cation uptake system.</text>
</comment>
<accession>G9YCE2</accession>
<reference evidence="8 9" key="1">
    <citation type="submission" date="2011-08" db="EMBL/GenBank/DDBJ databases">
        <authorList>
            <person name="Weinstock G."/>
            <person name="Sodergren E."/>
            <person name="Clifton S."/>
            <person name="Fulton L."/>
            <person name="Fulton B."/>
            <person name="Courtney L."/>
            <person name="Fronick C."/>
            <person name="Harrison M."/>
            <person name="Strong C."/>
            <person name="Farmer C."/>
            <person name="Delahaunty K."/>
            <person name="Markovic C."/>
            <person name="Hall O."/>
            <person name="Minx P."/>
            <person name="Tomlinson C."/>
            <person name="Mitreva M."/>
            <person name="Hou S."/>
            <person name="Chen J."/>
            <person name="Wollam A."/>
            <person name="Pepin K.H."/>
            <person name="Johnson M."/>
            <person name="Bhonagiri V."/>
            <person name="Zhang X."/>
            <person name="Suruliraj S."/>
            <person name="Warren W."/>
            <person name="Chinwalla A."/>
            <person name="Mardis E.R."/>
            <person name="Wilson R.K."/>
        </authorList>
    </citation>
    <scope>NUCLEOTIDE SEQUENCE [LARGE SCALE GENOMIC DNA]</scope>
    <source>
        <strain evidence="8 9">ATCC 51873</strain>
    </source>
</reference>
<feature type="transmembrane region" description="Helical" evidence="7">
    <location>
        <begin position="218"/>
        <end position="239"/>
    </location>
</feature>
<feature type="transmembrane region" description="Helical" evidence="7">
    <location>
        <begin position="177"/>
        <end position="198"/>
    </location>
</feature>
<keyword evidence="3 7" id="KW-0812">Transmembrane</keyword>
<evidence type="ECO:0000256" key="3">
    <source>
        <dbReference type="ARBA" id="ARBA00022692"/>
    </source>
</evidence>
<dbReference type="NCBIfam" id="NF001923">
    <property type="entry name" value="PRK00701.1"/>
    <property type="match status" value="1"/>
</dbReference>
<keyword evidence="6 7" id="KW-0472">Membrane</keyword>
<organism evidence="8 9">
    <name type="scientific">Hafnia alvei ATCC 51873</name>
    <dbReference type="NCBI Taxonomy" id="1002364"/>
    <lineage>
        <taxon>Bacteria</taxon>
        <taxon>Pseudomonadati</taxon>
        <taxon>Pseudomonadota</taxon>
        <taxon>Gammaproteobacteria</taxon>
        <taxon>Enterobacterales</taxon>
        <taxon>Hafniaceae</taxon>
        <taxon>Hafnia</taxon>
    </lineage>
</organism>
<dbReference type="PRINTS" id="PR00447">
    <property type="entry name" value="NATRESASSCMP"/>
</dbReference>
<gene>
    <name evidence="7" type="primary">mntH</name>
    <name evidence="8" type="ORF">HMPREF0454_04275</name>
</gene>
<dbReference type="Pfam" id="PF01566">
    <property type="entry name" value="Nramp"/>
    <property type="match status" value="1"/>
</dbReference>
<keyword evidence="2 7" id="KW-0813">Transport</keyword>
<feature type="transmembrane region" description="Helical" evidence="7">
    <location>
        <begin position="39"/>
        <end position="55"/>
    </location>
</feature>